<dbReference type="HOGENOM" id="CLU_3346342_0_0_5"/>
<sequence length="37" mass="4309">MIPCGFYQVVPIFRNFLEIGFILLRGVPVLNVLQVFR</sequence>
<dbReference type="EMBL" id="CP007481">
    <property type="protein sequence ID" value="AHX11411.1"/>
    <property type="molecule type" value="Genomic_DNA"/>
</dbReference>
<organism evidence="1 2">
    <name type="scientific">Neorickettsia helminthoeca str. Oregon</name>
    <dbReference type="NCBI Taxonomy" id="1286528"/>
    <lineage>
        <taxon>Bacteria</taxon>
        <taxon>Pseudomonadati</taxon>
        <taxon>Pseudomonadota</taxon>
        <taxon>Alphaproteobacteria</taxon>
        <taxon>Rickettsiales</taxon>
        <taxon>Anaplasmataceae</taxon>
        <taxon>Neorickettsia</taxon>
    </lineage>
</organism>
<proteinExistence type="predicted"/>
<dbReference type="KEGG" id="nhm:NHE_0467"/>
<dbReference type="Proteomes" id="UP000023755">
    <property type="component" value="Chromosome"/>
</dbReference>
<reference evidence="1 2" key="1">
    <citation type="submission" date="2014-03" db="EMBL/GenBank/DDBJ databases">
        <title>Sequencing and Comparison of Genomes and Transcriptome Profiles of Human Ehrlichiosis Agents.</title>
        <authorList>
            <person name="Lin M."/>
            <person name="Daugherty S.C."/>
            <person name="Nagaraj S."/>
            <person name="Cheng Z."/>
            <person name="Xiong Q."/>
            <person name="Lin F.-Y."/>
            <person name="Sengamalay N."/>
            <person name="Ott S."/>
            <person name="Godinez A."/>
            <person name="Tallon L.J."/>
            <person name="Sadzewicz L."/>
            <person name="Fraser C.M."/>
            <person name="Dunning Hotopp J.C."/>
            <person name="Rikihisa Y."/>
        </authorList>
    </citation>
    <scope>NUCLEOTIDE SEQUENCE [LARGE SCALE GENOMIC DNA]</scope>
    <source>
        <strain evidence="1 2">Oregon</strain>
    </source>
</reference>
<name>X5H4B8_9RICK</name>
<accession>X5H4B8</accession>
<protein>
    <submittedName>
        <fullName evidence="1">Uncharacterized protein</fullName>
    </submittedName>
</protein>
<evidence type="ECO:0000313" key="2">
    <source>
        <dbReference type="Proteomes" id="UP000023755"/>
    </source>
</evidence>
<dbReference type="AlphaFoldDB" id="X5H4B8"/>
<gene>
    <name evidence="1" type="ORF">NHE_0467</name>
</gene>
<evidence type="ECO:0000313" key="1">
    <source>
        <dbReference type="EMBL" id="AHX11411.1"/>
    </source>
</evidence>
<dbReference type="STRING" id="1286528.NHE_0467"/>
<keyword evidence="2" id="KW-1185">Reference proteome</keyword>